<evidence type="ECO:0000313" key="1">
    <source>
        <dbReference type="EMBL" id="KAJ8648586.1"/>
    </source>
</evidence>
<keyword evidence="2" id="KW-1185">Reference proteome</keyword>
<reference evidence="1 2" key="1">
    <citation type="journal article" date="2022" name="Hortic Res">
        <title>A haplotype resolved chromosomal level avocado genome allows analysis of novel avocado genes.</title>
        <authorList>
            <person name="Nath O."/>
            <person name="Fletcher S.J."/>
            <person name="Hayward A."/>
            <person name="Shaw L.M."/>
            <person name="Masouleh A.K."/>
            <person name="Furtado A."/>
            <person name="Henry R.J."/>
            <person name="Mitter N."/>
        </authorList>
    </citation>
    <scope>NUCLEOTIDE SEQUENCE [LARGE SCALE GENOMIC DNA]</scope>
    <source>
        <strain evidence="2">cv. Hass</strain>
    </source>
</reference>
<sequence>MSKTKLLVAAAIQRVLLRWGQNLGNTEDPSPKQQNADKRKPKGFRGFLLRWDTFLRGGRGCDGEGRCCDEGGREALRCLEHELFASSITKSHIACGFLWWHYRDMLSTGFCDIIYGCCSSRYSSSRSFLSPSGMGSSVSHSAPPAPVIPSAAGAAPPADLKEAAKEENVDWLNLPCPVPYEEIQREALMSLKPELFEGMRFDFTKGLNPKFSLSHSVFMGSAEIPSQSSDTIKVPTAHYEFGANFLDPKLMLVGRILTDGRLNARVKCDLTENLTLKVNAQIQNEPHFSQGTFNFDYKGKDFRSQFQMGNSAFYGINYIQSVSPHLSLGTEAFWLGHQRKSGIGFAARYNTDKMVAAGQIASTGIIALSYVQKVSEKVSLASDLMYNHMTRDITSSFGYDYILRQCRLRGKLDSNGCVAAYLEERLNMGVNFILSAEIDHTKKDYKFGFGMTLGE</sequence>
<name>A0ACC2MSA9_PERAE</name>
<gene>
    <name evidence="1" type="ORF">MRB53_001609</name>
</gene>
<evidence type="ECO:0000313" key="2">
    <source>
        <dbReference type="Proteomes" id="UP001234297"/>
    </source>
</evidence>
<dbReference type="Proteomes" id="UP001234297">
    <property type="component" value="Chromosome 1"/>
</dbReference>
<organism evidence="1 2">
    <name type="scientific">Persea americana</name>
    <name type="common">Avocado</name>
    <dbReference type="NCBI Taxonomy" id="3435"/>
    <lineage>
        <taxon>Eukaryota</taxon>
        <taxon>Viridiplantae</taxon>
        <taxon>Streptophyta</taxon>
        <taxon>Embryophyta</taxon>
        <taxon>Tracheophyta</taxon>
        <taxon>Spermatophyta</taxon>
        <taxon>Magnoliopsida</taxon>
        <taxon>Magnoliidae</taxon>
        <taxon>Laurales</taxon>
        <taxon>Lauraceae</taxon>
        <taxon>Persea</taxon>
    </lineage>
</organism>
<protein>
    <submittedName>
        <fullName evidence="1">Uncharacterized protein</fullName>
    </submittedName>
</protein>
<comment type="caution">
    <text evidence="1">The sequence shown here is derived from an EMBL/GenBank/DDBJ whole genome shotgun (WGS) entry which is preliminary data.</text>
</comment>
<dbReference type="EMBL" id="CM056809">
    <property type="protein sequence ID" value="KAJ8648586.1"/>
    <property type="molecule type" value="Genomic_DNA"/>
</dbReference>
<proteinExistence type="predicted"/>
<accession>A0ACC2MSA9</accession>